<dbReference type="InterPro" id="IPR027463">
    <property type="entry name" value="AcrB_DN_DC_subdom"/>
</dbReference>
<keyword evidence="6 8" id="KW-1133">Transmembrane helix</keyword>
<feature type="transmembrane region" description="Helical" evidence="8">
    <location>
        <begin position="850"/>
        <end position="870"/>
    </location>
</feature>
<feature type="transmembrane region" description="Helical" evidence="8">
    <location>
        <begin position="903"/>
        <end position="928"/>
    </location>
</feature>
<evidence type="ECO:0000256" key="3">
    <source>
        <dbReference type="ARBA" id="ARBA00022475"/>
    </source>
</evidence>
<evidence type="ECO:0000256" key="5">
    <source>
        <dbReference type="ARBA" id="ARBA00022692"/>
    </source>
</evidence>
<dbReference type="Gene3D" id="3.30.2090.10">
    <property type="entry name" value="Multidrug efflux transporter AcrB TolC docking domain, DN and DC subdomains"/>
    <property type="match status" value="2"/>
</dbReference>
<dbReference type="Pfam" id="PF00873">
    <property type="entry name" value="ACR_tran"/>
    <property type="match status" value="1"/>
</dbReference>
<organism evidence="9 10">
    <name type="scientific">Pseudoalteromonas luteoviolacea DSM 6061</name>
    <dbReference type="NCBI Taxonomy" id="1365250"/>
    <lineage>
        <taxon>Bacteria</taxon>
        <taxon>Pseudomonadati</taxon>
        <taxon>Pseudomonadota</taxon>
        <taxon>Gammaproteobacteria</taxon>
        <taxon>Alteromonadales</taxon>
        <taxon>Pseudoalteromonadaceae</taxon>
        <taxon>Pseudoalteromonas</taxon>
    </lineage>
</organism>
<dbReference type="SUPFAM" id="SSF82693">
    <property type="entry name" value="Multidrug efflux transporter AcrB pore domain, PN1, PN2, PC1 and PC2 subdomains"/>
    <property type="match status" value="3"/>
</dbReference>
<feature type="transmembrane region" description="Helical" evidence="8">
    <location>
        <begin position="334"/>
        <end position="353"/>
    </location>
</feature>
<keyword evidence="7 8" id="KW-0472">Membrane</keyword>
<dbReference type="Proteomes" id="UP000076643">
    <property type="component" value="Unassembled WGS sequence"/>
</dbReference>
<evidence type="ECO:0000256" key="2">
    <source>
        <dbReference type="ARBA" id="ARBA00022448"/>
    </source>
</evidence>
<dbReference type="PRINTS" id="PR00702">
    <property type="entry name" value="ACRIFLAVINRP"/>
</dbReference>
<dbReference type="RefSeq" id="WP_063358682.1">
    <property type="nucleotide sequence ID" value="NZ_AQHB01000030.1"/>
</dbReference>
<dbReference type="SUPFAM" id="SSF82866">
    <property type="entry name" value="Multidrug efflux transporter AcrB transmembrane domain"/>
    <property type="match status" value="2"/>
</dbReference>
<dbReference type="GO" id="GO:0005886">
    <property type="term" value="C:plasma membrane"/>
    <property type="evidence" value="ECO:0007669"/>
    <property type="project" value="UniProtKB-SubCell"/>
</dbReference>
<evidence type="ECO:0000313" key="9">
    <source>
        <dbReference type="EMBL" id="KZN40462.1"/>
    </source>
</evidence>
<evidence type="ECO:0000256" key="6">
    <source>
        <dbReference type="ARBA" id="ARBA00022989"/>
    </source>
</evidence>
<dbReference type="SUPFAM" id="SSF82714">
    <property type="entry name" value="Multidrug efflux transporter AcrB TolC docking domain, DN and DC subdomains"/>
    <property type="match status" value="2"/>
</dbReference>
<feature type="transmembrane region" description="Helical" evidence="8">
    <location>
        <begin position="431"/>
        <end position="451"/>
    </location>
</feature>
<comment type="subcellular location">
    <subcellularLocation>
        <location evidence="1">Cell inner membrane</location>
        <topology evidence="1">Multi-pass membrane protein</topology>
    </subcellularLocation>
</comment>
<proteinExistence type="predicted"/>
<evidence type="ECO:0000256" key="1">
    <source>
        <dbReference type="ARBA" id="ARBA00004429"/>
    </source>
</evidence>
<dbReference type="Gene3D" id="3.30.70.1320">
    <property type="entry name" value="Multidrug efflux transporter AcrB pore domain like"/>
    <property type="match status" value="1"/>
</dbReference>
<evidence type="ECO:0000256" key="4">
    <source>
        <dbReference type="ARBA" id="ARBA00022519"/>
    </source>
</evidence>
<comment type="caution">
    <text evidence="9">The sequence shown here is derived from an EMBL/GenBank/DDBJ whole genome shotgun (WGS) entry which is preliminary data.</text>
</comment>
<dbReference type="PANTHER" id="PTHR32063">
    <property type="match status" value="1"/>
</dbReference>
<feature type="transmembrane region" description="Helical" evidence="8">
    <location>
        <begin position="877"/>
        <end position="897"/>
    </location>
</feature>
<dbReference type="STRING" id="43657.S4054249_18325"/>
<feature type="transmembrane region" description="Helical" evidence="8">
    <location>
        <begin position="360"/>
        <end position="380"/>
    </location>
</feature>
<dbReference type="PATRIC" id="fig|1365250.3.peg.1597"/>
<dbReference type="GO" id="GO:0042910">
    <property type="term" value="F:xenobiotic transmembrane transporter activity"/>
    <property type="evidence" value="ECO:0007669"/>
    <property type="project" value="TreeGrafter"/>
</dbReference>
<evidence type="ECO:0000256" key="8">
    <source>
        <dbReference type="SAM" id="Phobius"/>
    </source>
</evidence>
<feature type="transmembrane region" description="Helical" evidence="8">
    <location>
        <begin position="526"/>
        <end position="543"/>
    </location>
</feature>
<dbReference type="GeneID" id="57363532"/>
<dbReference type="Gene3D" id="1.20.1640.10">
    <property type="entry name" value="Multidrug efflux transporter AcrB transmembrane domain"/>
    <property type="match status" value="2"/>
</dbReference>
<accession>A0A166XK20</accession>
<protein>
    <submittedName>
        <fullName evidence="9">Multidrug transporter AcrB</fullName>
    </submittedName>
</protein>
<dbReference type="Gene3D" id="3.30.70.1440">
    <property type="entry name" value="Multidrug efflux transporter AcrB pore domain"/>
    <property type="match status" value="1"/>
</dbReference>
<keyword evidence="2" id="KW-0813">Transport</keyword>
<dbReference type="AlphaFoldDB" id="A0A166XK20"/>
<feature type="transmembrane region" description="Helical" evidence="8">
    <location>
        <begin position="949"/>
        <end position="968"/>
    </location>
</feature>
<sequence>MKITDTAVKRPVFAIVINLLLLTFGIVAFTMLPLREYPDIETPIVNVSTDYTGASAAVVEAKITQVLENRISGIEGIKSINSSSRNGRSNITIEFNIDRDIDAAANDVRERVSRALDRLPEQVRPPEVSKSSDDENAIAWFVLNSTSMDTLQLSDYAQRYIVDRLAVVDGVSRVIIGGERKYAMKIWLDRQAMAARGVTSSDIENVLRRENVELPAGEIESQDRDFAVRIARGYTTQEDFQNLVIKRGESGYQVKLGEVAKVSLEAQDDESTFRGNGINMIGLGIVKQAKANTLDVVDNVKTELVSIKRNLPEGTLIQDSYDSSIFIRESITEVYRTLAIAMGLVVLIIFIFLGNVRATLVPAVTVPVALVATFMFLLAMDYSINLLTLLALVLAIGLVVDDAIVMLENIHRRIEQGEPRLLAAFRGAREVGFAIIATTLVLVSVFVPLVFMDGRIGALFTEFALAVSAAVIFSSITALTLSPALCSKVLKQDRKEGRFSNWMNCQFGRLEEAYKNVLTRNIHSKISLLLILSLTALASYGLFNKIPSELTPKEDRGTFFIMMSGPEGASYENNAQNMAQIEQHLMPYVENKELSRVLIRVPGWGNMGGVAIVGMPDWDERKRSTWQVMSEISGKMQQVTDVRAFAIMRRGIGGGGSSRPVEFVIQGNDYQELAQWRDRIFERARNNPGLVRLDHDFKETFPQFLISIDKLKAADMGVSTDDIGRTLETMLGQRRVTTFIDRGEEYDVILKGTKADFTAPTDINDVFVSSRTGQLIPLDSLIAIKEEATSARLNRYNRMRSITITANLADGYTLEQALNFLNQVADEENFTDGAIDYKGESQLFYEGASAMTYVFILALVVTFLVLAAQFESFVHPFVIMLTVPLGLIGAMLGLYFSDSSLNIYSQIGIVMLIGLSAKNGILIVEFANQLRDKGVSFEQAIVEAASQRLRPIIMTSLTTVMSAIPLVLATGPGSESRMVIGVVIFAGVSLATILTLFVIPTAYSILARRTRSPEHTAAALDSQHSAHPILDHNEGAKR</sequence>
<name>A0A166XK20_9GAMM</name>
<feature type="transmembrane region" description="Helical" evidence="8">
    <location>
        <begin position="463"/>
        <end position="486"/>
    </location>
</feature>
<dbReference type="EMBL" id="AUYB01000095">
    <property type="protein sequence ID" value="KZN40462.1"/>
    <property type="molecule type" value="Genomic_DNA"/>
</dbReference>
<evidence type="ECO:0000256" key="7">
    <source>
        <dbReference type="ARBA" id="ARBA00023136"/>
    </source>
</evidence>
<dbReference type="Gene3D" id="3.30.70.1430">
    <property type="entry name" value="Multidrug efflux transporter AcrB pore domain"/>
    <property type="match status" value="2"/>
</dbReference>
<dbReference type="PANTHER" id="PTHR32063:SF14">
    <property type="entry name" value="BLL4319 PROTEIN"/>
    <property type="match status" value="1"/>
</dbReference>
<reference evidence="9 10" key="1">
    <citation type="submission" date="2013-07" db="EMBL/GenBank/DDBJ databases">
        <title>Comparative Genomic and Metabolomic Analysis of Twelve Strains of Pseudoalteromonas luteoviolacea.</title>
        <authorList>
            <person name="Vynne N.G."/>
            <person name="Mansson M."/>
            <person name="Gram L."/>
        </authorList>
    </citation>
    <scope>NUCLEOTIDE SEQUENCE [LARGE SCALE GENOMIC DNA]</scope>
    <source>
        <strain evidence="9 10">DSM 6061</strain>
    </source>
</reference>
<evidence type="ECO:0000313" key="10">
    <source>
        <dbReference type="Proteomes" id="UP000076643"/>
    </source>
</evidence>
<feature type="transmembrane region" description="Helical" evidence="8">
    <location>
        <begin position="386"/>
        <end position="410"/>
    </location>
</feature>
<gene>
    <name evidence="9" type="ORF">N475_11835</name>
</gene>
<dbReference type="InterPro" id="IPR001036">
    <property type="entry name" value="Acrflvin-R"/>
</dbReference>
<keyword evidence="4" id="KW-0997">Cell inner membrane</keyword>
<feature type="transmembrane region" description="Helical" evidence="8">
    <location>
        <begin position="980"/>
        <end position="1006"/>
    </location>
</feature>
<feature type="transmembrane region" description="Helical" evidence="8">
    <location>
        <begin position="12"/>
        <end position="34"/>
    </location>
</feature>
<keyword evidence="10" id="KW-1185">Reference proteome</keyword>
<keyword evidence="5 8" id="KW-0812">Transmembrane</keyword>
<dbReference type="FunFam" id="1.20.1640.10:FF:000001">
    <property type="entry name" value="Efflux pump membrane transporter"/>
    <property type="match status" value="1"/>
</dbReference>
<keyword evidence="3" id="KW-1003">Cell membrane</keyword>